<dbReference type="Pfam" id="PF23125">
    <property type="entry name" value="Xre-MbcA-ParS_M"/>
    <property type="match status" value="1"/>
</dbReference>
<proteinExistence type="predicted"/>
<accession>A0A1G5ZDZ3</accession>
<dbReference type="OrthoDB" id="7594527at2"/>
<sequence>MTTRRRFSRRGNIVKQSNRQLLEDSLAAAVTRLISEHDPTIGKPALRIAAKLAAFIASSVAVQTQSVQRALPTVEDNLEPLARALMVQLVEQAQGRFDPRLSRFKAVPPPAPSQYPISLPADWAGPVAGPTVIERHFGIPRSTLFRWQKRDEAIALKTGSSRFVFPLKQFVDARPADGIAALIAVFGDHRSTWQWLMSPNEKFAATPPIDALLRGKVADVVAAAGLASEHGA</sequence>
<name>A0A1G5ZDZ3_9HYPH</name>
<gene>
    <name evidence="2" type="ORF">SAMN02927914_04798</name>
</gene>
<dbReference type="InterPro" id="IPR056312">
    <property type="entry name" value="Xre-MbcA-ParS_M"/>
</dbReference>
<dbReference type="EMBL" id="FMXM01000017">
    <property type="protein sequence ID" value="SDA92690.1"/>
    <property type="molecule type" value="Genomic_DNA"/>
</dbReference>
<dbReference type="AlphaFoldDB" id="A0A1G5ZDZ3"/>
<evidence type="ECO:0000259" key="1">
    <source>
        <dbReference type="Pfam" id="PF23125"/>
    </source>
</evidence>
<feature type="domain" description="Antitoxin Xre/MbcA/ParS-like middle" evidence="1">
    <location>
        <begin position="127"/>
        <end position="175"/>
    </location>
</feature>
<evidence type="ECO:0000313" key="2">
    <source>
        <dbReference type="EMBL" id="SDA92690.1"/>
    </source>
</evidence>
<dbReference type="Proteomes" id="UP000198588">
    <property type="component" value="Unassembled WGS sequence"/>
</dbReference>
<reference evidence="2 3" key="1">
    <citation type="submission" date="2016-10" db="EMBL/GenBank/DDBJ databases">
        <authorList>
            <person name="de Groot N.N."/>
        </authorList>
    </citation>
    <scope>NUCLEOTIDE SEQUENCE [LARGE SCALE GENOMIC DNA]</scope>
    <source>
        <strain evidence="2 3">CGMCC 1.12097</strain>
    </source>
</reference>
<evidence type="ECO:0000313" key="3">
    <source>
        <dbReference type="Proteomes" id="UP000198588"/>
    </source>
</evidence>
<dbReference type="RefSeq" id="WP_143019495.1">
    <property type="nucleotide sequence ID" value="NZ_FMXM01000017.1"/>
</dbReference>
<organism evidence="2 3">
    <name type="scientific">Mesorhizobium qingshengii</name>
    <dbReference type="NCBI Taxonomy" id="1165689"/>
    <lineage>
        <taxon>Bacteria</taxon>
        <taxon>Pseudomonadati</taxon>
        <taxon>Pseudomonadota</taxon>
        <taxon>Alphaproteobacteria</taxon>
        <taxon>Hyphomicrobiales</taxon>
        <taxon>Phyllobacteriaceae</taxon>
        <taxon>Mesorhizobium</taxon>
    </lineage>
</organism>
<protein>
    <recommendedName>
        <fullName evidence="1">Antitoxin Xre/MbcA/ParS-like middle domain-containing protein</fullName>
    </recommendedName>
</protein>